<gene>
    <name evidence="2" type="ORF">QBC35DRAFT_514306</name>
</gene>
<feature type="compositionally biased region" description="Basic and acidic residues" evidence="1">
    <location>
        <begin position="365"/>
        <end position="375"/>
    </location>
</feature>
<reference evidence="2" key="2">
    <citation type="submission" date="2023-05" db="EMBL/GenBank/DDBJ databases">
        <authorList>
            <consortium name="Lawrence Berkeley National Laboratory"/>
            <person name="Steindorff A."/>
            <person name="Hensen N."/>
            <person name="Bonometti L."/>
            <person name="Westerberg I."/>
            <person name="Brannstrom I.O."/>
            <person name="Guillou S."/>
            <person name="Cros-Aarteil S."/>
            <person name="Calhoun S."/>
            <person name="Haridas S."/>
            <person name="Kuo A."/>
            <person name="Mondo S."/>
            <person name="Pangilinan J."/>
            <person name="Riley R."/>
            <person name="Labutti K."/>
            <person name="Andreopoulos B."/>
            <person name="Lipzen A."/>
            <person name="Chen C."/>
            <person name="Yanf M."/>
            <person name="Daum C."/>
            <person name="Ng V."/>
            <person name="Clum A."/>
            <person name="Ohm R."/>
            <person name="Martin F."/>
            <person name="Silar P."/>
            <person name="Natvig D."/>
            <person name="Lalanne C."/>
            <person name="Gautier V."/>
            <person name="Ament-Velasquez S.L."/>
            <person name="Kruys A."/>
            <person name="Hutchinson M.I."/>
            <person name="Powell A.J."/>
            <person name="Barry K."/>
            <person name="Miller A.N."/>
            <person name="Grigoriev I.V."/>
            <person name="Debuchy R."/>
            <person name="Gladieux P."/>
            <person name="Thoren M.H."/>
            <person name="Johannesson H."/>
        </authorList>
    </citation>
    <scope>NUCLEOTIDE SEQUENCE</scope>
    <source>
        <strain evidence="2">PSN309</strain>
    </source>
</reference>
<keyword evidence="3" id="KW-1185">Reference proteome</keyword>
<proteinExistence type="predicted"/>
<dbReference type="EMBL" id="MU864379">
    <property type="protein sequence ID" value="KAK4189158.1"/>
    <property type="molecule type" value="Genomic_DNA"/>
</dbReference>
<evidence type="ECO:0000313" key="3">
    <source>
        <dbReference type="Proteomes" id="UP001302126"/>
    </source>
</evidence>
<evidence type="ECO:0000256" key="1">
    <source>
        <dbReference type="SAM" id="MobiDB-lite"/>
    </source>
</evidence>
<feature type="region of interest" description="Disordered" evidence="1">
    <location>
        <begin position="347"/>
        <end position="375"/>
    </location>
</feature>
<protein>
    <submittedName>
        <fullName evidence="2">Uncharacterized protein</fullName>
    </submittedName>
</protein>
<name>A0AAN7AJ69_9PEZI</name>
<evidence type="ECO:0000313" key="2">
    <source>
        <dbReference type="EMBL" id="KAK4189158.1"/>
    </source>
</evidence>
<dbReference type="AlphaFoldDB" id="A0AAN7AJ69"/>
<organism evidence="2 3">
    <name type="scientific">Podospora australis</name>
    <dbReference type="NCBI Taxonomy" id="1536484"/>
    <lineage>
        <taxon>Eukaryota</taxon>
        <taxon>Fungi</taxon>
        <taxon>Dikarya</taxon>
        <taxon>Ascomycota</taxon>
        <taxon>Pezizomycotina</taxon>
        <taxon>Sordariomycetes</taxon>
        <taxon>Sordariomycetidae</taxon>
        <taxon>Sordariales</taxon>
        <taxon>Podosporaceae</taxon>
        <taxon>Podospora</taxon>
    </lineage>
</organism>
<accession>A0AAN7AJ69</accession>
<reference evidence="2" key="1">
    <citation type="journal article" date="2023" name="Mol. Phylogenet. Evol.">
        <title>Genome-scale phylogeny and comparative genomics of the fungal order Sordariales.</title>
        <authorList>
            <person name="Hensen N."/>
            <person name="Bonometti L."/>
            <person name="Westerberg I."/>
            <person name="Brannstrom I.O."/>
            <person name="Guillou S."/>
            <person name="Cros-Aarteil S."/>
            <person name="Calhoun S."/>
            <person name="Haridas S."/>
            <person name="Kuo A."/>
            <person name="Mondo S."/>
            <person name="Pangilinan J."/>
            <person name="Riley R."/>
            <person name="LaButti K."/>
            <person name="Andreopoulos B."/>
            <person name="Lipzen A."/>
            <person name="Chen C."/>
            <person name="Yan M."/>
            <person name="Daum C."/>
            <person name="Ng V."/>
            <person name="Clum A."/>
            <person name="Steindorff A."/>
            <person name="Ohm R.A."/>
            <person name="Martin F."/>
            <person name="Silar P."/>
            <person name="Natvig D.O."/>
            <person name="Lalanne C."/>
            <person name="Gautier V."/>
            <person name="Ament-Velasquez S.L."/>
            <person name="Kruys A."/>
            <person name="Hutchinson M.I."/>
            <person name="Powell A.J."/>
            <person name="Barry K."/>
            <person name="Miller A.N."/>
            <person name="Grigoriev I.V."/>
            <person name="Debuchy R."/>
            <person name="Gladieux P."/>
            <person name="Hiltunen Thoren M."/>
            <person name="Johannesson H."/>
        </authorList>
    </citation>
    <scope>NUCLEOTIDE SEQUENCE</scope>
    <source>
        <strain evidence="2">PSN309</strain>
    </source>
</reference>
<sequence>MPLDMPRSPSATSYTREMSLRWTSTTTQIHRSKMSFQISSLPTISAVFLLVLSSLFLTLGKTAPAHGSSTITAICSSHDHPNPLAESFPNSATGVLNATLAIIPISLELARRLVPPQYGILEKAYRALLPNFPEGMYPVMVQAAHDHDVQFRAYGIRIDDFSRVGFEFPFLDFIGDGYSSFRWAPAQLISADNDIALEGSRAYGTIVSPAEYEPQCDAYSALPDGVTTYFKGTSLTSSEFIEVEMKRLGSFASSENPYPLELFKNITNQPTFANGTSCDNMIRLFNTTMSTGDHAPNAVQGKVRAKTSFLLGGSEKEWNDVFGIQIATPFIENNYLDCGSMRGYSGTGGPGDSYFPTNEEEERLVDDNHSSNDDL</sequence>
<dbReference type="Proteomes" id="UP001302126">
    <property type="component" value="Unassembled WGS sequence"/>
</dbReference>
<comment type="caution">
    <text evidence="2">The sequence shown here is derived from an EMBL/GenBank/DDBJ whole genome shotgun (WGS) entry which is preliminary data.</text>
</comment>